<keyword evidence="13" id="KW-1185">Reference proteome</keyword>
<feature type="transmembrane region" description="Helical" evidence="8">
    <location>
        <begin position="678"/>
        <end position="697"/>
    </location>
</feature>
<feature type="transmembrane region" description="Helical" evidence="8">
    <location>
        <begin position="651"/>
        <end position="672"/>
    </location>
</feature>
<comment type="subcellular location">
    <subcellularLocation>
        <location evidence="1">Membrane</location>
        <topology evidence="1">Multi-pass membrane protein</topology>
    </subcellularLocation>
</comment>
<dbReference type="Pfam" id="PF14703">
    <property type="entry name" value="PHM7_cyt"/>
    <property type="match status" value="1"/>
</dbReference>
<feature type="domain" description="CSC1/OSCA1-like N-terminal transmembrane" evidence="10">
    <location>
        <begin position="34"/>
        <end position="184"/>
    </location>
</feature>
<keyword evidence="6 8" id="KW-0472">Membrane</keyword>
<comment type="similarity">
    <text evidence="2">Belongs to the CSC1 (TC 1.A.17) family.</text>
</comment>
<dbReference type="InterPro" id="IPR045122">
    <property type="entry name" value="Csc1-like"/>
</dbReference>
<feature type="transmembrane region" description="Helical" evidence="8">
    <location>
        <begin position="481"/>
        <end position="500"/>
    </location>
</feature>
<name>A0ABR2I548_9PEZI</name>
<evidence type="ECO:0000256" key="3">
    <source>
        <dbReference type="ARBA" id="ARBA00022448"/>
    </source>
</evidence>
<proteinExistence type="inferred from homology"/>
<evidence type="ECO:0000259" key="9">
    <source>
        <dbReference type="Pfam" id="PF02714"/>
    </source>
</evidence>
<evidence type="ECO:0000256" key="7">
    <source>
        <dbReference type="SAM" id="MobiDB-lite"/>
    </source>
</evidence>
<dbReference type="EMBL" id="JAPCWZ010000007">
    <property type="protein sequence ID" value="KAK8857102.1"/>
    <property type="molecule type" value="Genomic_DNA"/>
</dbReference>
<organism evidence="12 13">
    <name type="scientific">Apiospora arundinis</name>
    <dbReference type="NCBI Taxonomy" id="335852"/>
    <lineage>
        <taxon>Eukaryota</taxon>
        <taxon>Fungi</taxon>
        <taxon>Dikarya</taxon>
        <taxon>Ascomycota</taxon>
        <taxon>Pezizomycotina</taxon>
        <taxon>Sordariomycetes</taxon>
        <taxon>Xylariomycetidae</taxon>
        <taxon>Amphisphaeriales</taxon>
        <taxon>Apiosporaceae</taxon>
        <taxon>Apiospora</taxon>
    </lineage>
</organism>
<evidence type="ECO:0000259" key="11">
    <source>
        <dbReference type="Pfam" id="PF14703"/>
    </source>
</evidence>
<feature type="compositionally biased region" description="Polar residues" evidence="7">
    <location>
        <begin position="847"/>
        <end position="871"/>
    </location>
</feature>
<feature type="transmembrane region" description="Helical" evidence="8">
    <location>
        <begin position="441"/>
        <end position="461"/>
    </location>
</feature>
<evidence type="ECO:0000256" key="6">
    <source>
        <dbReference type="ARBA" id="ARBA00023136"/>
    </source>
</evidence>
<dbReference type="Pfam" id="PF02714">
    <property type="entry name" value="RSN1_7TM"/>
    <property type="match status" value="1"/>
</dbReference>
<dbReference type="PANTHER" id="PTHR13018:SF149">
    <property type="entry name" value="DOMAIN PROTEIN, PUTATIVE (AFU_ORTHOLOGUE AFUA_3G11660)-RELATED"/>
    <property type="match status" value="1"/>
</dbReference>
<keyword evidence="5 8" id="KW-1133">Transmembrane helix</keyword>
<dbReference type="Proteomes" id="UP001390339">
    <property type="component" value="Unassembled WGS sequence"/>
</dbReference>
<feature type="transmembrane region" description="Helical" evidence="8">
    <location>
        <begin position="120"/>
        <end position="138"/>
    </location>
</feature>
<evidence type="ECO:0008006" key="14">
    <source>
        <dbReference type="Google" id="ProtNLM"/>
    </source>
</evidence>
<evidence type="ECO:0000313" key="13">
    <source>
        <dbReference type="Proteomes" id="UP001390339"/>
    </source>
</evidence>
<feature type="transmembrane region" description="Helical" evidence="8">
    <location>
        <begin position="34"/>
        <end position="56"/>
    </location>
</feature>
<reference evidence="12 13" key="1">
    <citation type="journal article" date="2024" name="IMA Fungus">
        <title>Apiospora arundinis, a panoply of carbohydrate-active enzymes and secondary metabolites.</title>
        <authorList>
            <person name="Sorensen T."/>
            <person name="Petersen C."/>
            <person name="Muurmann A.T."/>
            <person name="Christiansen J.V."/>
            <person name="Brundto M.L."/>
            <person name="Overgaard C.K."/>
            <person name="Boysen A.T."/>
            <person name="Wollenberg R.D."/>
            <person name="Larsen T.O."/>
            <person name="Sorensen J.L."/>
            <person name="Nielsen K.L."/>
            <person name="Sondergaard T.E."/>
        </authorList>
    </citation>
    <scope>NUCLEOTIDE SEQUENCE [LARGE SCALE GENOMIC DNA]</scope>
    <source>
        <strain evidence="12 13">AAU 773</strain>
    </source>
</reference>
<feature type="transmembrane region" description="Helical" evidence="8">
    <location>
        <begin position="391"/>
        <end position="412"/>
    </location>
</feature>
<dbReference type="InterPro" id="IPR027815">
    <property type="entry name" value="CSC1/OSCA1-like_cyt"/>
</dbReference>
<evidence type="ECO:0000256" key="2">
    <source>
        <dbReference type="ARBA" id="ARBA00007779"/>
    </source>
</evidence>
<feature type="region of interest" description="Disordered" evidence="7">
    <location>
        <begin position="831"/>
        <end position="934"/>
    </location>
</feature>
<accession>A0ABR2I548</accession>
<feature type="domain" description="CSC1/OSCA1-like 7TM region" evidence="9">
    <location>
        <begin position="385"/>
        <end position="667"/>
    </location>
</feature>
<protein>
    <recommendedName>
        <fullName evidence="14">DUF221-domain-containing protein</fullName>
    </recommendedName>
</protein>
<dbReference type="InterPro" id="IPR003864">
    <property type="entry name" value="CSC1/OSCA1-like_7TM"/>
</dbReference>
<evidence type="ECO:0000256" key="8">
    <source>
        <dbReference type="SAM" id="Phobius"/>
    </source>
</evidence>
<evidence type="ECO:0000256" key="4">
    <source>
        <dbReference type="ARBA" id="ARBA00022692"/>
    </source>
</evidence>
<sequence>MAGSSVPGLLPRNGAADILQYLQNPFNTRLTTNAFWSSFGYSIGAAALFALIFCLLRPYNKTVYAPRLKHTQGEKAPPPLTNGVFGWVNPVVKTRDQVLVEKIGQDATIFLRFIKMSRNIMIVLSVIGCSVYIPLNIIENGKRITDEPTNAFMKFSPYAVSGRVVWAHVITSYVFDMVICFFLWLSYRVVTRIRREYFESSDYQNSLFARTLMVTDIPKSYRSDEGVARLADEVDTTGDPTGIIARSVKGLPELIEKHEEAVRELEAVLSKYLKNPDKLPAKRPMCKAQKGDEAFAPGSKVDAIDYLTSRIEKLAAKIHEARKAVGNREVLPYGFVSFPNVDQAHELAYAARNKNPQGSTLRLAPRPSDLIWKNLPLDKKTRSWRNFMNNVWFGVLTAVWTVPNALIAVFLADLSKLGAVWPAFQDQLAAHPTTWGALQGILAPLVTTLFYMLLPVIFRRLSIYAGNYSKTERERHVAHKLYIFFIFNNLVVFSLFSAGWKYGTAVMRAKTADNLDVWTAIKVTEPGQNLMSAFCDVSPFWLNYLMQRNFGAALDLSQLAKLAKGWLQRTLTNPTPRELIELTAPPPFDYASYYNNFLFYITIALIFAPFQPLVLPVTAFYFTFDAYMKKYLLMYVFVTKHESGGEFWRMVVNRILSATMLANIVCAIFVFARKETRLQFYLMIPLIAVVAGFKFYCMKTFDDDQTYYSKGDKKRMADDVVHERSKHEKVGVRFGHPALYRKLMVPMVHSRAQHILKDIYRGRLDTGFDDDTGYGDSYRMQNMTKPKPGVAAGSAAPFELVSDSQMDFEHFRDRADFADQAADNGSVYSKSLADMSRPSTPGGYHNGSRTASPAPSYMKQSGYDTDKTAASTPEGEAGGMTYPAGYFAAPTNPTPGRSPLARTTSEEDMMMGMSHPTPDQPPHLGRTTSHSPLL</sequence>
<keyword evidence="4 8" id="KW-0812">Transmembrane</keyword>
<comment type="caution">
    <text evidence="12">The sequence shown here is derived from an EMBL/GenBank/DDBJ whole genome shotgun (WGS) entry which is preliminary data.</text>
</comment>
<feature type="transmembrane region" description="Helical" evidence="8">
    <location>
        <begin position="597"/>
        <end position="624"/>
    </location>
</feature>
<evidence type="ECO:0000256" key="5">
    <source>
        <dbReference type="ARBA" id="ARBA00022989"/>
    </source>
</evidence>
<keyword evidence="3" id="KW-0813">Transport</keyword>
<evidence type="ECO:0000256" key="1">
    <source>
        <dbReference type="ARBA" id="ARBA00004141"/>
    </source>
</evidence>
<evidence type="ECO:0000259" key="10">
    <source>
        <dbReference type="Pfam" id="PF13967"/>
    </source>
</evidence>
<dbReference type="InterPro" id="IPR032880">
    <property type="entry name" value="CSC1/OSCA1-like_N"/>
</dbReference>
<gene>
    <name evidence="12" type="ORF">PGQ11_013014</name>
</gene>
<feature type="transmembrane region" description="Helical" evidence="8">
    <location>
        <begin position="165"/>
        <end position="185"/>
    </location>
</feature>
<evidence type="ECO:0000313" key="12">
    <source>
        <dbReference type="EMBL" id="KAK8857102.1"/>
    </source>
</evidence>
<feature type="domain" description="CSC1/OSCA1-like cytosolic" evidence="11">
    <location>
        <begin position="209"/>
        <end position="374"/>
    </location>
</feature>
<dbReference type="Pfam" id="PF13967">
    <property type="entry name" value="RSN1_TM"/>
    <property type="match status" value="1"/>
</dbReference>
<dbReference type="PANTHER" id="PTHR13018">
    <property type="entry name" value="PROBABLE MEMBRANE PROTEIN DUF221-RELATED"/>
    <property type="match status" value="1"/>
</dbReference>